<evidence type="ECO:0000259" key="1">
    <source>
        <dbReference type="PROSITE" id="PS51186"/>
    </source>
</evidence>
<proteinExistence type="predicted"/>
<keyword evidence="3" id="KW-1185">Reference proteome</keyword>
<evidence type="ECO:0000313" key="3">
    <source>
        <dbReference type="Proteomes" id="UP000245974"/>
    </source>
</evidence>
<dbReference type="SUPFAM" id="SSF55729">
    <property type="entry name" value="Acyl-CoA N-acyltransferases (Nat)"/>
    <property type="match status" value="1"/>
</dbReference>
<dbReference type="OrthoDB" id="6683715at2"/>
<evidence type="ECO:0000313" key="2">
    <source>
        <dbReference type="EMBL" id="SPL71011.1"/>
    </source>
</evidence>
<gene>
    <name evidence="2" type="ORF">KPC_2189</name>
</gene>
<dbReference type="InterPro" id="IPR016181">
    <property type="entry name" value="Acyl_CoA_acyltransferase"/>
</dbReference>
<organism evidence="2 3">
    <name type="scientific">Acinetobacter stercoris</name>
    <dbReference type="NCBI Taxonomy" id="2126983"/>
    <lineage>
        <taxon>Bacteria</taxon>
        <taxon>Pseudomonadati</taxon>
        <taxon>Pseudomonadota</taxon>
        <taxon>Gammaproteobacteria</taxon>
        <taxon>Moraxellales</taxon>
        <taxon>Moraxellaceae</taxon>
        <taxon>Acinetobacter</taxon>
    </lineage>
</organism>
<dbReference type="AlphaFoldDB" id="A0A2U3N010"/>
<dbReference type="Pfam" id="PF13527">
    <property type="entry name" value="Acetyltransf_9"/>
    <property type="match status" value="1"/>
</dbReference>
<name>A0A2U3N010_9GAMM</name>
<feature type="domain" description="N-acetyltransferase" evidence="1">
    <location>
        <begin position="1"/>
        <end position="153"/>
    </location>
</feature>
<dbReference type="InParanoid" id="A0A2U3N010"/>
<dbReference type="InterPro" id="IPR000182">
    <property type="entry name" value="GNAT_dom"/>
</dbReference>
<dbReference type="PROSITE" id="PS51186">
    <property type="entry name" value="GNAT"/>
    <property type="match status" value="1"/>
</dbReference>
<dbReference type="Proteomes" id="UP000245974">
    <property type="component" value="Unassembled WGS sequence"/>
</dbReference>
<accession>A0A2U3N010</accession>
<dbReference type="RefSeq" id="WP_121974460.1">
    <property type="nucleotide sequence ID" value="NZ_OOGT01000098.1"/>
</dbReference>
<dbReference type="EMBL" id="OOGT01000098">
    <property type="protein sequence ID" value="SPL71011.1"/>
    <property type="molecule type" value="Genomic_DNA"/>
</dbReference>
<dbReference type="GO" id="GO:0016747">
    <property type="term" value="F:acyltransferase activity, transferring groups other than amino-acyl groups"/>
    <property type="evidence" value="ECO:0007669"/>
    <property type="project" value="InterPro"/>
</dbReference>
<dbReference type="Gene3D" id="3.40.630.30">
    <property type="match status" value="1"/>
</dbReference>
<sequence length="182" mass="21332">MKIEFIPEFQISLDDQHQISELLKQCFPEEDFKGRTYFRQLPHYRLLLRDKSRIIGQLAVDYRVMVLDQIPIKVIGVVDLAVLTQYQKQGHASSLLQALDELVDQSKVNIDIILLCTRYPKFYEKSGFVAVSKPQTVRWLAMDNHVNHGIKTELITDDLMYKKVGDVEWKDHSVLDMLGYWY</sequence>
<protein>
    <recommendedName>
        <fullName evidence="1">N-acetyltransferase domain-containing protein</fullName>
    </recommendedName>
</protein>
<reference evidence="3" key="1">
    <citation type="submission" date="2018-03" db="EMBL/GenBank/DDBJ databases">
        <authorList>
            <person name="Blom J."/>
        </authorList>
    </citation>
    <scope>NUCLEOTIDE SEQUENCE [LARGE SCALE GENOMIC DNA]</scope>
    <source>
        <strain evidence="3">KPC-SM-21</strain>
    </source>
</reference>